<dbReference type="Proteomes" id="UP000012313">
    <property type="component" value="Unassembled WGS sequence"/>
</dbReference>
<dbReference type="AlphaFoldDB" id="N1WK86"/>
<comment type="caution">
    <text evidence="1">The sequence shown here is derived from an EMBL/GenBank/DDBJ whole genome shotgun (WGS) entry which is preliminary data.</text>
</comment>
<name>N1WK86_9LEPT</name>
<gene>
    <name evidence="1" type="ORF">LEP1GSC060_2203</name>
</gene>
<evidence type="ECO:0000313" key="2">
    <source>
        <dbReference type="Proteomes" id="UP000012313"/>
    </source>
</evidence>
<protein>
    <submittedName>
        <fullName evidence="1">Uncharacterized protein</fullName>
    </submittedName>
</protein>
<organism evidence="1 2">
    <name type="scientific">Leptospira weilii serovar Ranarum str. ICFT</name>
    <dbReference type="NCBI Taxonomy" id="1218598"/>
    <lineage>
        <taxon>Bacteria</taxon>
        <taxon>Pseudomonadati</taxon>
        <taxon>Spirochaetota</taxon>
        <taxon>Spirochaetia</taxon>
        <taxon>Leptospirales</taxon>
        <taxon>Leptospiraceae</taxon>
        <taxon>Leptospira</taxon>
    </lineage>
</organism>
<proteinExistence type="predicted"/>
<sequence length="57" mass="6396">MGTPSYPLKSNHSPLENVGTPANFLSDLILGQTLNFCDFIQIAKKDPDLREIEKYKS</sequence>
<reference evidence="1" key="1">
    <citation type="submission" date="2013-03" db="EMBL/GenBank/DDBJ databases">
        <authorList>
            <person name="Harkins D.M."/>
            <person name="Durkin A.S."/>
            <person name="Brinkac L.M."/>
            <person name="Haft D.H."/>
            <person name="Selengut J.D."/>
            <person name="Sanka R."/>
            <person name="DePew J."/>
            <person name="Purushe J."/>
            <person name="Hartskeerl R.A."/>
            <person name="Ahmed A."/>
            <person name="van der Linden H."/>
            <person name="Goris M.G.A."/>
            <person name="Vinetz J.M."/>
            <person name="Sutton G.G."/>
            <person name="Nierman W.C."/>
            <person name="Fouts D.E."/>
        </authorList>
    </citation>
    <scope>NUCLEOTIDE SEQUENCE [LARGE SCALE GENOMIC DNA]</scope>
    <source>
        <strain evidence="1">ICFT</strain>
    </source>
</reference>
<keyword evidence="2" id="KW-1185">Reference proteome</keyword>
<dbReference type="EMBL" id="AOHC02000030">
    <property type="protein sequence ID" value="EMY77767.1"/>
    <property type="molecule type" value="Genomic_DNA"/>
</dbReference>
<accession>N1WK86</accession>
<dbReference type="STRING" id="1218598.LEP1GSC060_2203"/>
<evidence type="ECO:0000313" key="1">
    <source>
        <dbReference type="EMBL" id="EMY77767.1"/>
    </source>
</evidence>